<feature type="compositionally biased region" description="Low complexity" evidence="1">
    <location>
        <begin position="466"/>
        <end position="518"/>
    </location>
</feature>
<feature type="compositionally biased region" description="Basic and acidic residues" evidence="1">
    <location>
        <begin position="15"/>
        <end position="28"/>
    </location>
</feature>
<sequence>MKPKYTQVQLKEKKRFQEEGGDNVRESSHLAAFPAPSLAGEGANAQTTALPPPGLSRKYPLPQPTLSAKTKIWMPVQETWKGEPYDKPLLKYTIALPIGRRHCRPRPIKRPVPNPSPNLTDKRVKFKHPEATLRFIPVRPDLEQLTRQRTLPGGQLVRPVTPRPPSRKQPPSADHSPLDVIHSHRSLAKVQAGGEDRGGGGDGASLSRSVRDLQLLSSSSDDEDSESPSESLFRCTTPAYLTRRYQNSLKWYQAVRSEKKTKHHKERLDQLCYKEASDESNAERGPSDVQARHTAPLGAGEGRSVCKPYQGGKRRRSSPSEKGCLPPSQVRRWDRRSWRRQLDSSASDSPASDGSVMLSPLYTHSPFLSPTATSTPPHPAPLSNTSPNIPIFSPSFSLSTPSSCPSTPLYPHSFTSSAPGTPLRSQVTSSSAPGTPVQSQVTSSSAPGTPVQSQVTSSSAPGTPVQSQTQSPKTPSSKTQSPKTPSSKTSSPKTQSPKTPSSKTPSPKTRSPKKPQTSVLHRFTQDPRIRDPIQDQRPSMQSTSNTSINNPEGRPAASTSILGRSLELKISQGFQKPDTPRPKSYSPMSKPTGISPNYRGAGTPFRGSEGNLTTTPTSRGLSWPNVPSPCQNPPPVRNGPQSYSKNIKGTHSPSAQTKSKVPGEKTDSQHIRSPPTTQKVPQESVSPPLSPRSRPGPSSPELIHAIVSAMGYLLGVPPTSIPGLCPSPEDPGTSSTTDPSAFNSDPSQPPWTEELRLIRQRLSEPGLGLNPPPPDHTQPAPRPRDTHTGQREERPAQSMAPSLRKNTKM</sequence>
<feature type="region of interest" description="Disordered" evidence="1">
    <location>
        <begin position="1"/>
        <end position="67"/>
    </location>
</feature>
<dbReference type="PRINTS" id="PR01217">
    <property type="entry name" value="PRICHEXTENSN"/>
</dbReference>
<evidence type="ECO:0000256" key="1">
    <source>
        <dbReference type="SAM" id="MobiDB-lite"/>
    </source>
</evidence>
<feature type="region of interest" description="Disordered" evidence="1">
    <location>
        <begin position="397"/>
        <end position="702"/>
    </location>
</feature>
<dbReference type="RefSeq" id="XP_045556357.1">
    <property type="nucleotide sequence ID" value="XM_045700401.1"/>
</dbReference>
<feature type="compositionally biased region" description="Polar residues" evidence="1">
    <location>
        <begin position="413"/>
        <end position="465"/>
    </location>
</feature>
<feature type="compositionally biased region" description="Polar residues" evidence="1">
    <location>
        <begin position="586"/>
        <end position="595"/>
    </location>
</feature>
<feature type="compositionally biased region" description="Basic and acidic residues" evidence="1">
    <location>
        <begin position="275"/>
        <end position="286"/>
    </location>
</feature>
<feature type="compositionally biased region" description="Polar residues" evidence="1">
    <location>
        <begin position="610"/>
        <end position="620"/>
    </location>
</feature>
<name>A0ABM3DC30_SALSA</name>
<feature type="region of interest" description="Disordered" evidence="1">
    <location>
        <begin position="714"/>
        <end position="809"/>
    </location>
</feature>
<dbReference type="Proteomes" id="UP001652741">
    <property type="component" value="Chromosome ssa01"/>
</dbReference>
<feature type="compositionally biased region" description="Low complexity" evidence="1">
    <location>
        <begin position="397"/>
        <end position="409"/>
    </location>
</feature>
<dbReference type="GeneID" id="106563315"/>
<feature type="compositionally biased region" description="Polar residues" evidence="1">
    <location>
        <begin position="674"/>
        <end position="683"/>
    </location>
</feature>
<accession>A0ABM3DC30</accession>
<feature type="compositionally biased region" description="Basic and acidic residues" evidence="1">
    <location>
        <begin position="661"/>
        <end position="670"/>
    </location>
</feature>
<feature type="compositionally biased region" description="Basic and acidic residues" evidence="1">
    <location>
        <begin position="523"/>
        <end position="534"/>
    </location>
</feature>
<feature type="region of interest" description="Disordered" evidence="1">
    <location>
        <begin position="144"/>
        <end position="208"/>
    </location>
</feature>
<gene>
    <name evidence="3" type="primary">LOC106563315</name>
</gene>
<feature type="compositionally biased region" description="Polar residues" evidence="1">
    <location>
        <begin position="639"/>
        <end position="659"/>
    </location>
</feature>
<protein>
    <submittedName>
        <fullName evidence="3">Leucine-rich repeat extensin-like protein 5</fullName>
    </submittedName>
</protein>
<feature type="compositionally biased region" description="Polar residues" evidence="1">
    <location>
        <begin position="536"/>
        <end position="550"/>
    </location>
</feature>
<proteinExistence type="predicted"/>
<feature type="compositionally biased region" description="Low complexity" evidence="1">
    <location>
        <begin position="684"/>
        <end position="700"/>
    </location>
</feature>
<feature type="compositionally biased region" description="Basic and acidic residues" evidence="1">
    <location>
        <begin position="331"/>
        <end position="342"/>
    </location>
</feature>
<feature type="compositionally biased region" description="Low complexity" evidence="1">
    <location>
        <begin position="343"/>
        <end position="355"/>
    </location>
</feature>
<keyword evidence="2" id="KW-1185">Reference proteome</keyword>
<evidence type="ECO:0000313" key="3">
    <source>
        <dbReference type="RefSeq" id="XP_045556357.1"/>
    </source>
</evidence>
<reference evidence="3" key="1">
    <citation type="submission" date="2025-08" db="UniProtKB">
        <authorList>
            <consortium name="RefSeq"/>
        </authorList>
    </citation>
    <scope>IDENTIFICATION</scope>
</reference>
<evidence type="ECO:0000313" key="2">
    <source>
        <dbReference type="Proteomes" id="UP001652741"/>
    </source>
</evidence>
<feature type="region of interest" description="Disordered" evidence="1">
    <location>
        <begin position="275"/>
        <end position="357"/>
    </location>
</feature>
<feature type="compositionally biased region" description="Pro residues" evidence="1">
    <location>
        <begin position="626"/>
        <end position="637"/>
    </location>
</feature>
<organism evidence="2 3">
    <name type="scientific">Salmo salar</name>
    <name type="common">Atlantic salmon</name>
    <dbReference type="NCBI Taxonomy" id="8030"/>
    <lineage>
        <taxon>Eukaryota</taxon>
        <taxon>Metazoa</taxon>
        <taxon>Chordata</taxon>
        <taxon>Craniata</taxon>
        <taxon>Vertebrata</taxon>
        <taxon>Euteleostomi</taxon>
        <taxon>Actinopterygii</taxon>
        <taxon>Neopterygii</taxon>
        <taxon>Teleostei</taxon>
        <taxon>Protacanthopterygii</taxon>
        <taxon>Salmoniformes</taxon>
        <taxon>Salmonidae</taxon>
        <taxon>Salmoninae</taxon>
        <taxon>Salmo</taxon>
    </lineage>
</organism>
<feature type="compositionally biased region" description="Polar residues" evidence="1">
    <location>
        <begin position="732"/>
        <end position="746"/>
    </location>
</feature>
<feature type="compositionally biased region" description="Basic and acidic residues" evidence="1">
    <location>
        <begin position="782"/>
        <end position="795"/>
    </location>
</feature>